<organism evidence="4 5">
    <name type="scientific">Nocardia terpenica</name>
    <dbReference type="NCBI Taxonomy" id="455432"/>
    <lineage>
        <taxon>Bacteria</taxon>
        <taxon>Bacillati</taxon>
        <taxon>Actinomycetota</taxon>
        <taxon>Actinomycetes</taxon>
        <taxon>Mycobacteriales</taxon>
        <taxon>Nocardiaceae</taxon>
        <taxon>Nocardia</taxon>
    </lineage>
</organism>
<feature type="compositionally biased region" description="Low complexity" evidence="1">
    <location>
        <begin position="460"/>
        <end position="538"/>
    </location>
</feature>
<dbReference type="Proteomes" id="UP000500953">
    <property type="component" value="Chromosome"/>
</dbReference>
<name>A0A6G9ZGN1_9NOCA</name>
<proteinExistence type="predicted"/>
<sequence length="917" mass="94802">MLLALVLAVLVGPWTVSFAGPAAAQPSSSGGSSTSTAKFLKLTLDSVTPGSVTTTSDSVLTVSGTVTNIGDRSVKDVSVRIQRAAAVATPSGLRSTLRLDQSNYSVNGEFHDVADQLSPGQRTQFTLRIGIRPGSESGSGDQAVTSSLDITDPGVYPLLLNVNGQPDYGGMARLDDARFLLPVLGLPPLPGGSDAKGPAAQAVPASTEAPVATTLIWPLADRPRVAAGVTGSADGKVLLTDDELAGELRSGGRLDQLLAALEAVVHPESPRGGPNLTGAICLAIDPDLLQTVYAMRVGYKVLASPSDPSGATRDGTGAQAAAAWLDRLRALAPSMCTVALPFAQVDLAALAAVHDPDLSARALSDPADIVDRILSVKSMRGVALPDSGSIDDAAGTLLAAHGYTSTVLADTAVAPADSRSAVTGSAISHGDGTTVRNTAAVASATDTATPETVRLPGITPPAQSSPGPQSASGSQSSGSSQPSSGSQSSGSPQSTSGAQSSGSPQPAPGSASSPSGSPSSAPGSPSSAPGSASSAPGSPLSPPEAGMRVTTFDIWSATALAAVGSTPPTPSFTPEGVRYDIGKDSRPARLQDALGAVSWLALNPDANRPRSLLLMPPQQWAANHDEAAALLDQLSKLVRSGLAVPRSFQDLLAAPPDPRPFDLDYLPDTADVAVPDQFVAPIQQQEHRLDDLLNALVEVPQQEPTPRAFLDPLREDLLRVLTLSDRTNPSAQADTVAQRRIDLVTQALDRAYGAVKVLPPGGMFTLASEQSPLLLVARNDLPVAVRVRFKIGAPAETKITDIGEQQLPAQGTRSFQIPSQVSDRRELAIPISLTTADGVPLGAPVSVRVRSNAYGQVLAIITACAGALLFLLAGRRLWRRFRGQPDPADEGLDPGKRRRLNRYLRARKRVLERQETQ</sequence>
<evidence type="ECO:0000313" key="4">
    <source>
        <dbReference type="EMBL" id="QIS24795.1"/>
    </source>
</evidence>
<keyword evidence="2" id="KW-0472">Membrane</keyword>
<evidence type="ECO:0000256" key="1">
    <source>
        <dbReference type="SAM" id="MobiDB-lite"/>
    </source>
</evidence>
<keyword evidence="3" id="KW-0732">Signal</keyword>
<dbReference type="EMBL" id="CP046173">
    <property type="protein sequence ID" value="QIS24795.1"/>
    <property type="molecule type" value="Genomic_DNA"/>
</dbReference>
<gene>
    <name evidence="4" type="ORF">F6W96_41805</name>
</gene>
<evidence type="ECO:0008006" key="6">
    <source>
        <dbReference type="Google" id="ProtNLM"/>
    </source>
</evidence>
<protein>
    <recommendedName>
        <fullName evidence="6">Glycoprotein</fullName>
    </recommendedName>
</protein>
<feature type="chain" id="PRO_5039675194" description="Glycoprotein" evidence="3">
    <location>
        <begin position="20"/>
        <end position="917"/>
    </location>
</feature>
<feature type="region of interest" description="Disordered" evidence="1">
    <location>
        <begin position="442"/>
        <end position="546"/>
    </location>
</feature>
<evidence type="ECO:0000313" key="5">
    <source>
        <dbReference type="Proteomes" id="UP000500953"/>
    </source>
</evidence>
<accession>A0A6G9ZGN1</accession>
<dbReference type="AlphaFoldDB" id="A0A6G9ZGN1"/>
<evidence type="ECO:0000256" key="3">
    <source>
        <dbReference type="SAM" id="SignalP"/>
    </source>
</evidence>
<reference evidence="4 5" key="1">
    <citation type="journal article" date="2019" name="ACS Chem. Biol.">
        <title>Identification and Mobilization of a Cryptic Antibiotic Biosynthesis Gene Locus from a Human-Pathogenic Nocardia Isolate.</title>
        <authorList>
            <person name="Herisse M."/>
            <person name="Ishida K."/>
            <person name="Porter J.L."/>
            <person name="Howden B."/>
            <person name="Hertweck C."/>
            <person name="Stinear T.P."/>
            <person name="Pidot S.J."/>
        </authorList>
    </citation>
    <scope>NUCLEOTIDE SEQUENCE [LARGE SCALE GENOMIC DNA]</scope>
    <source>
        <strain evidence="4 5">AUSMDU00012715</strain>
    </source>
</reference>
<feature type="transmembrane region" description="Helical" evidence="2">
    <location>
        <begin position="853"/>
        <end position="873"/>
    </location>
</feature>
<feature type="signal peptide" evidence="3">
    <location>
        <begin position="1"/>
        <end position="19"/>
    </location>
</feature>
<evidence type="ECO:0000256" key="2">
    <source>
        <dbReference type="SAM" id="Phobius"/>
    </source>
</evidence>
<keyword evidence="2" id="KW-1133">Transmembrane helix</keyword>
<keyword evidence="2" id="KW-0812">Transmembrane</keyword>